<evidence type="ECO:0000259" key="6">
    <source>
        <dbReference type="PROSITE" id="PS50043"/>
    </source>
</evidence>
<evidence type="ECO:0000256" key="3">
    <source>
        <dbReference type="ARBA" id="ARBA00023163"/>
    </source>
</evidence>
<dbReference type="SMART" id="SM00448">
    <property type="entry name" value="REC"/>
    <property type="match status" value="1"/>
</dbReference>
<dbReference type="PANTHER" id="PTHR44688:SF16">
    <property type="entry name" value="DNA-BINDING TRANSCRIPTIONAL ACTIVATOR DEVR_DOSR"/>
    <property type="match status" value="1"/>
</dbReference>
<sequence length="267" mass="29130">MTPRPARTVYLVDDNAEFRSSAQWWLSGAGYRVHDFGDAQTALDALDRLAAERPDELHRACLLLDVRMPGLSGLDLHDRLADRGLTLRLDPAAEPPAAPPAAPPLPVVYMTGHGDVPLAVAAMQKGAVTMLEKPFADDALEQALERAFALAESAWARCQVASLFALPPGDGAVPPPTPRLPEPDPAEAGRREYQRRLESLSPRQRQVLQGIVAGKLSKQIAWEIGLSGKTVEFHRKCLMERMQARNAMHLLRMAVSRSVDVADTLVA</sequence>
<dbReference type="Proteomes" id="UP000295106">
    <property type="component" value="Unassembled WGS sequence"/>
</dbReference>
<dbReference type="InterPro" id="IPR001789">
    <property type="entry name" value="Sig_transdc_resp-reg_receiver"/>
</dbReference>
<dbReference type="GO" id="GO:0003677">
    <property type="term" value="F:DNA binding"/>
    <property type="evidence" value="ECO:0007669"/>
    <property type="project" value="UniProtKB-KW"/>
</dbReference>
<dbReference type="Pfam" id="PF00072">
    <property type="entry name" value="Response_reg"/>
    <property type="match status" value="1"/>
</dbReference>
<keyword evidence="4" id="KW-0597">Phosphoprotein</keyword>
<organism evidence="8 9">
    <name type="scientific">Rubrivivax gelatinosus</name>
    <name type="common">Rhodocyclus gelatinosus</name>
    <name type="synonym">Rhodopseudomonas gelatinosa</name>
    <dbReference type="NCBI Taxonomy" id="28068"/>
    <lineage>
        <taxon>Bacteria</taxon>
        <taxon>Pseudomonadati</taxon>
        <taxon>Pseudomonadota</taxon>
        <taxon>Betaproteobacteria</taxon>
        <taxon>Burkholderiales</taxon>
        <taxon>Sphaerotilaceae</taxon>
        <taxon>Rubrivivax</taxon>
    </lineage>
</organism>
<evidence type="ECO:0000256" key="2">
    <source>
        <dbReference type="ARBA" id="ARBA00023125"/>
    </source>
</evidence>
<protein>
    <submittedName>
        <fullName evidence="8">Two-component system response regulator TtrR/two-component system response regulator FixJ</fullName>
    </submittedName>
</protein>
<feature type="modified residue" description="4-aspartylphosphate" evidence="4">
    <location>
        <position position="65"/>
    </location>
</feature>
<feature type="domain" description="Response regulatory" evidence="7">
    <location>
        <begin position="8"/>
        <end position="148"/>
    </location>
</feature>
<dbReference type="AlphaFoldDB" id="A0A4R2MKX9"/>
<accession>A0A4R2MKX9</accession>
<dbReference type="InterPro" id="IPR016032">
    <property type="entry name" value="Sig_transdc_resp-reg_C-effctor"/>
</dbReference>
<dbReference type="InterPro" id="IPR036388">
    <property type="entry name" value="WH-like_DNA-bd_sf"/>
</dbReference>
<evidence type="ECO:0000256" key="4">
    <source>
        <dbReference type="PROSITE-ProRule" id="PRU00169"/>
    </source>
</evidence>
<evidence type="ECO:0000256" key="1">
    <source>
        <dbReference type="ARBA" id="ARBA00023015"/>
    </source>
</evidence>
<reference evidence="8 9" key="1">
    <citation type="submission" date="2019-03" db="EMBL/GenBank/DDBJ databases">
        <title>Genomic Encyclopedia of Type Strains, Phase IV (KMG-IV): sequencing the most valuable type-strain genomes for metagenomic binning, comparative biology and taxonomic classification.</title>
        <authorList>
            <person name="Goeker M."/>
        </authorList>
    </citation>
    <scope>NUCLEOTIDE SEQUENCE [LARGE SCALE GENOMIC DNA]</scope>
    <source>
        <strain evidence="8 9">DSM 1709</strain>
    </source>
</reference>
<evidence type="ECO:0000256" key="5">
    <source>
        <dbReference type="SAM" id="MobiDB-lite"/>
    </source>
</evidence>
<dbReference type="GeneID" id="99687055"/>
<evidence type="ECO:0000313" key="8">
    <source>
        <dbReference type="EMBL" id="TCP05454.1"/>
    </source>
</evidence>
<dbReference type="Pfam" id="PF00196">
    <property type="entry name" value="GerE"/>
    <property type="match status" value="1"/>
</dbReference>
<evidence type="ECO:0000259" key="7">
    <source>
        <dbReference type="PROSITE" id="PS50110"/>
    </source>
</evidence>
<dbReference type="RefSeq" id="WP_132644456.1">
    <property type="nucleotide sequence ID" value="NZ_CP181386.1"/>
</dbReference>
<dbReference type="GO" id="GO:0006355">
    <property type="term" value="P:regulation of DNA-templated transcription"/>
    <property type="evidence" value="ECO:0007669"/>
    <property type="project" value="InterPro"/>
</dbReference>
<dbReference type="InterPro" id="IPR000792">
    <property type="entry name" value="Tscrpt_reg_LuxR_C"/>
</dbReference>
<feature type="domain" description="HTH luxR-type" evidence="6">
    <location>
        <begin position="193"/>
        <end position="258"/>
    </location>
</feature>
<gene>
    <name evidence="8" type="ORF">EV684_101326</name>
</gene>
<keyword evidence="2" id="KW-0238">DNA-binding</keyword>
<keyword evidence="1" id="KW-0805">Transcription regulation</keyword>
<dbReference type="PANTHER" id="PTHR44688">
    <property type="entry name" value="DNA-BINDING TRANSCRIPTIONAL ACTIVATOR DEVR_DOSR"/>
    <property type="match status" value="1"/>
</dbReference>
<dbReference type="GO" id="GO:0000160">
    <property type="term" value="P:phosphorelay signal transduction system"/>
    <property type="evidence" value="ECO:0007669"/>
    <property type="project" value="InterPro"/>
</dbReference>
<dbReference type="EMBL" id="SLXD01000001">
    <property type="protein sequence ID" value="TCP05454.1"/>
    <property type="molecule type" value="Genomic_DNA"/>
</dbReference>
<dbReference type="InterPro" id="IPR011006">
    <property type="entry name" value="CheY-like_superfamily"/>
</dbReference>
<dbReference type="PROSITE" id="PS50110">
    <property type="entry name" value="RESPONSE_REGULATORY"/>
    <property type="match status" value="1"/>
</dbReference>
<dbReference type="Gene3D" id="1.10.10.10">
    <property type="entry name" value="Winged helix-like DNA-binding domain superfamily/Winged helix DNA-binding domain"/>
    <property type="match status" value="1"/>
</dbReference>
<dbReference type="OrthoDB" id="9802186at2"/>
<dbReference type="SUPFAM" id="SSF52172">
    <property type="entry name" value="CheY-like"/>
    <property type="match status" value="1"/>
</dbReference>
<feature type="region of interest" description="Disordered" evidence="5">
    <location>
        <begin position="169"/>
        <end position="190"/>
    </location>
</feature>
<evidence type="ECO:0000313" key="9">
    <source>
        <dbReference type="Proteomes" id="UP000295106"/>
    </source>
</evidence>
<keyword evidence="3" id="KW-0804">Transcription</keyword>
<dbReference type="PROSITE" id="PS50043">
    <property type="entry name" value="HTH_LUXR_2"/>
    <property type="match status" value="1"/>
</dbReference>
<dbReference type="CDD" id="cd06170">
    <property type="entry name" value="LuxR_C_like"/>
    <property type="match status" value="1"/>
</dbReference>
<dbReference type="SMART" id="SM00421">
    <property type="entry name" value="HTH_LUXR"/>
    <property type="match status" value="1"/>
</dbReference>
<dbReference type="PRINTS" id="PR00038">
    <property type="entry name" value="HTHLUXR"/>
</dbReference>
<dbReference type="Gene3D" id="3.40.50.2300">
    <property type="match status" value="1"/>
</dbReference>
<dbReference type="SUPFAM" id="SSF46894">
    <property type="entry name" value="C-terminal effector domain of the bipartite response regulators"/>
    <property type="match status" value="1"/>
</dbReference>
<name>A0A4R2MKX9_RUBGE</name>
<proteinExistence type="predicted"/>
<comment type="caution">
    <text evidence="8">The sequence shown here is derived from an EMBL/GenBank/DDBJ whole genome shotgun (WGS) entry which is preliminary data.</text>
</comment>